<protein>
    <submittedName>
        <fullName evidence="1">Uncharacterized protein</fullName>
    </submittedName>
</protein>
<dbReference type="EMBL" id="CM042015">
    <property type="protein sequence ID" value="KAI3710275.1"/>
    <property type="molecule type" value="Genomic_DNA"/>
</dbReference>
<keyword evidence="2" id="KW-1185">Reference proteome</keyword>
<dbReference type="Proteomes" id="UP001055811">
    <property type="component" value="Linkage Group LG07"/>
</dbReference>
<reference evidence="1 2" key="2">
    <citation type="journal article" date="2022" name="Mol. Ecol. Resour.">
        <title>The genomes of chicory, endive, great burdock and yacon provide insights into Asteraceae paleo-polyploidization history and plant inulin production.</title>
        <authorList>
            <person name="Fan W."/>
            <person name="Wang S."/>
            <person name="Wang H."/>
            <person name="Wang A."/>
            <person name="Jiang F."/>
            <person name="Liu H."/>
            <person name="Zhao H."/>
            <person name="Xu D."/>
            <person name="Zhang Y."/>
        </authorList>
    </citation>
    <scope>NUCLEOTIDE SEQUENCE [LARGE SCALE GENOMIC DNA]</scope>
    <source>
        <strain evidence="2">cv. Punajuju</strain>
        <tissue evidence="1">Leaves</tissue>
    </source>
</reference>
<organism evidence="1 2">
    <name type="scientific">Cichorium intybus</name>
    <name type="common">Chicory</name>
    <dbReference type="NCBI Taxonomy" id="13427"/>
    <lineage>
        <taxon>Eukaryota</taxon>
        <taxon>Viridiplantae</taxon>
        <taxon>Streptophyta</taxon>
        <taxon>Embryophyta</taxon>
        <taxon>Tracheophyta</taxon>
        <taxon>Spermatophyta</taxon>
        <taxon>Magnoliopsida</taxon>
        <taxon>eudicotyledons</taxon>
        <taxon>Gunneridae</taxon>
        <taxon>Pentapetalae</taxon>
        <taxon>asterids</taxon>
        <taxon>campanulids</taxon>
        <taxon>Asterales</taxon>
        <taxon>Asteraceae</taxon>
        <taxon>Cichorioideae</taxon>
        <taxon>Cichorieae</taxon>
        <taxon>Cichoriinae</taxon>
        <taxon>Cichorium</taxon>
    </lineage>
</organism>
<evidence type="ECO:0000313" key="1">
    <source>
        <dbReference type="EMBL" id="KAI3710275.1"/>
    </source>
</evidence>
<proteinExistence type="predicted"/>
<comment type="caution">
    <text evidence="1">The sequence shown here is derived from an EMBL/GenBank/DDBJ whole genome shotgun (WGS) entry which is preliminary data.</text>
</comment>
<gene>
    <name evidence="1" type="ORF">L2E82_40053</name>
</gene>
<name>A0ACB9APB3_CICIN</name>
<reference evidence="2" key="1">
    <citation type="journal article" date="2022" name="Mol. Ecol. Resour.">
        <title>The genomes of chicory, endive, great burdock and yacon provide insights into Asteraceae palaeo-polyploidization history and plant inulin production.</title>
        <authorList>
            <person name="Fan W."/>
            <person name="Wang S."/>
            <person name="Wang H."/>
            <person name="Wang A."/>
            <person name="Jiang F."/>
            <person name="Liu H."/>
            <person name="Zhao H."/>
            <person name="Xu D."/>
            <person name="Zhang Y."/>
        </authorList>
    </citation>
    <scope>NUCLEOTIDE SEQUENCE [LARGE SCALE GENOMIC DNA]</scope>
    <source>
        <strain evidence="2">cv. Punajuju</strain>
    </source>
</reference>
<evidence type="ECO:0000313" key="2">
    <source>
        <dbReference type="Proteomes" id="UP001055811"/>
    </source>
</evidence>
<accession>A0ACB9APB3</accession>
<sequence>MTCTLRLIRNLEFSKSIYLGIAGWFDSGGDYRCANSRQDSGGSDDPNRCAENPEFRPGRRITGTISIFYDGNWKDDADTAKRDCSKDLGINSTSFRYVLCMSEALSQLLH</sequence>